<dbReference type="SUPFAM" id="SSF57850">
    <property type="entry name" value="RING/U-box"/>
    <property type="match status" value="1"/>
</dbReference>
<accession>A0A1D1ZVK8</accession>
<evidence type="ECO:0000256" key="7">
    <source>
        <dbReference type="ARBA" id="ARBA00022833"/>
    </source>
</evidence>
<feature type="compositionally biased region" description="Polar residues" evidence="9">
    <location>
        <begin position="130"/>
        <end position="146"/>
    </location>
</feature>
<feature type="compositionally biased region" description="Basic and acidic residues" evidence="9">
    <location>
        <begin position="171"/>
        <end position="180"/>
    </location>
</feature>
<gene>
    <name evidence="11" type="ORF">g.12455</name>
</gene>
<keyword evidence="6" id="KW-0833">Ubl conjugation pathway</keyword>
<evidence type="ECO:0000256" key="4">
    <source>
        <dbReference type="ARBA" id="ARBA00022723"/>
    </source>
</evidence>
<dbReference type="AlphaFoldDB" id="A0A1D1ZVK8"/>
<dbReference type="InterPro" id="IPR001841">
    <property type="entry name" value="Znf_RING"/>
</dbReference>
<dbReference type="GO" id="GO:0061630">
    <property type="term" value="F:ubiquitin protein ligase activity"/>
    <property type="evidence" value="ECO:0007669"/>
    <property type="project" value="UniProtKB-EC"/>
</dbReference>
<evidence type="ECO:0000259" key="10">
    <source>
        <dbReference type="PROSITE" id="PS50089"/>
    </source>
</evidence>
<dbReference type="Pfam" id="PF13639">
    <property type="entry name" value="zf-RING_2"/>
    <property type="match status" value="1"/>
</dbReference>
<dbReference type="Gene3D" id="3.30.40.10">
    <property type="entry name" value="Zinc/RING finger domain, C3HC4 (zinc finger)"/>
    <property type="match status" value="1"/>
</dbReference>
<organism evidence="11">
    <name type="scientific">Auxenochlorella protothecoides</name>
    <name type="common">Green microalga</name>
    <name type="synonym">Chlorella protothecoides</name>
    <dbReference type="NCBI Taxonomy" id="3075"/>
    <lineage>
        <taxon>Eukaryota</taxon>
        <taxon>Viridiplantae</taxon>
        <taxon>Chlorophyta</taxon>
        <taxon>core chlorophytes</taxon>
        <taxon>Trebouxiophyceae</taxon>
        <taxon>Chlorellales</taxon>
        <taxon>Chlorellaceae</taxon>
        <taxon>Auxenochlorella</taxon>
    </lineage>
</organism>
<dbReference type="PANTHER" id="PTHR46463:SF10">
    <property type="entry name" value="OS01G0926200 PROTEIN"/>
    <property type="match status" value="1"/>
</dbReference>
<reference evidence="11" key="1">
    <citation type="submission" date="2015-08" db="EMBL/GenBank/DDBJ databases">
        <authorList>
            <person name="Babu N.S."/>
            <person name="Beckwith C.J."/>
            <person name="Beseler K.G."/>
            <person name="Brison A."/>
            <person name="Carone J.V."/>
            <person name="Caskin T.P."/>
            <person name="Diamond M."/>
            <person name="Durham M.E."/>
            <person name="Foxe J.M."/>
            <person name="Go M."/>
            <person name="Henderson B.A."/>
            <person name="Jones I.B."/>
            <person name="McGettigan J.A."/>
            <person name="Micheletti S.J."/>
            <person name="Nasrallah M.E."/>
            <person name="Ortiz D."/>
            <person name="Piller C.R."/>
            <person name="Privatt S.R."/>
            <person name="Schneider S.L."/>
            <person name="Sharp S."/>
            <person name="Smith T.C."/>
            <person name="Stanton J.D."/>
            <person name="Ullery H.E."/>
            <person name="Wilson R.J."/>
            <person name="Serrano M.G."/>
            <person name="Buck G."/>
            <person name="Lee V."/>
            <person name="Wang Y."/>
            <person name="Carvalho R."/>
            <person name="Voegtly L."/>
            <person name="Shi R."/>
            <person name="Duckworth R."/>
            <person name="Johnson A."/>
            <person name="Loviza R."/>
            <person name="Walstead R."/>
            <person name="Shah Z."/>
            <person name="Kiflezghi M."/>
            <person name="Wade K."/>
            <person name="Ball S.L."/>
            <person name="Bradley K.W."/>
            <person name="Asai D.J."/>
            <person name="Bowman C.A."/>
            <person name="Russell D.A."/>
            <person name="Pope W.H."/>
            <person name="Jacobs-Sera D."/>
            <person name="Hendrix R.W."/>
            <person name="Hatfull G.F."/>
        </authorList>
    </citation>
    <scope>NUCLEOTIDE SEQUENCE</scope>
</reference>
<dbReference type="EC" id="2.3.2.27" evidence="2"/>
<dbReference type="PROSITE" id="PS50089">
    <property type="entry name" value="ZF_RING_2"/>
    <property type="match status" value="1"/>
</dbReference>
<evidence type="ECO:0000256" key="9">
    <source>
        <dbReference type="SAM" id="MobiDB-lite"/>
    </source>
</evidence>
<keyword evidence="3" id="KW-0808">Transferase</keyword>
<evidence type="ECO:0000256" key="3">
    <source>
        <dbReference type="ARBA" id="ARBA00022679"/>
    </source>
</evidence>
<evidence type="ECO:0000313" key="11">
    <source>
        <dbReference type="EMBL" id="JAT70785.1"/>
    </source>
</evidence>
<feature type="region of interest" description="Disordered" evidence="9">
    <location>
        <begin position="159"/>
        <end position="181"/>
    </location>
</feature>
<dbReference type="SMART" id="SM00184">
    <property type="entry name" value="RING"/>
    <property type="match status" value="1"/>
</dbReference>
<sequence>SIQALIWGYSRFLPAPLAALGDHPSRAGPQARVPPPEVEIGGRLRPSGAQSGMMSIAHQATGVSQPDIPLFHAGPPGCWDSLRGCLCCCWSSRHPNDGFGTPRSISAQNLLDPRATLSSPQEAHHDVAASPSTWAPSQQHLDTKTTQAREQLLSPLRKMRNASVSSMQSDADPKHAKSDSKLSLLDDDDMCPTCLEGYPKENPKITLKCGHHYHLQCIYAWLERSQTCPFCGRQTAFDEIL</sequence>
<feature type="non-terminal residue" evidence="11">
    <location>
        <position position="1"/>
    </location>
</feature>
<dbReference type="GO" id="GO:0008270">
    <property type="term" value="F:zinc ion binding"/>
    <property type="evidence" value="ECO:0007669"/>
    <property type="project" value="UniProtKB-KW"/>
</dbReference>
<keyword evidence="7" id="KW-0862">Zinc</keyword>
<name>A0A1D1ZVK8_AUXPR</name>
<protein>
    <recommendedName>
        <fullName evidence="2">RING-type E3 ubiquitin transferase</fullName>
        <ecNumber evidence="2">2.3.2.27</ecNumber>
    </recommendedName>
</protein>
<dbReference type="InterPro" id="IPR013083">
    <property type="entry name" value="Znf_RING/FYVE/PHD"/>
</dbReference>
<dbReference type="PANTHER" id="PTHR46463">
    <property type="entry name" value="ZINC FINGER, RING/FYVE/PHD-TYPE"/>
    <property type="match status" value="1"/>
</dbReference>
<evidence type="ECO:0000256" key="1">
    <source>
        <dbReference type="ARBA" id="ARBA00000900"/>
    </source>
</evidence>
<keyword evidence="5 8" id="KW-0863">Zinc-finger</keyword>
<evidence type="ECO:0000256" key="5">
    <source>
        <dbReference type="ARBA" id="ARBA00022771"/>
    </source>
</evidence>
<comment type="catalytic activity">
    <reaction evidence="1">
        <text>S-ubiquitinyl-[E2 ubiquitin-conjugating enzyme]-L-cysteine + [acceptor protein]-L-lysine = [E2 ubiquitin-conjugating enzyme]-L-cysteine + N(6)-ubiquitinyl-[acceptor protein]-L-lysine.</text>
        <dbReference type="EC" id="2.3.2.27"/>
    </reaction>
</comment>
<feature type="region of interest" description="Disordered" evidence="9">
    <location>
        <begin position="115"/>
        <end position="146"/>
    </location>
</feature>
<evidence type="ECO:0000256" key="8">
    <source>
        <dbReference type="PROSITE-ProRule" id="PRU00175"/>
    </source>
</evidence>
<evidence type="ECO:0000256" key="2">
    <source>
        <dbReference type="ARBA" id="ARBA00012483"/>
    </source>
</evidence>
<keyword evidence="4" id="KW-0479">Metal-binding</keyword>
<feature type="domain" description="RING-type" evidence="10">
    <location>
        <begin position="191"/>
        <end position="231"/>
    </location>
</feature>
<dbReference type="EMBL" id="GDKF01007837">
    <property type="protein sequence ID" value="JAT70785.1"/>
    <property type="molecule type" value="Transcribed_RNA"/>
</dbReference>
<proteinExistence type="predicted"/>
<evidence type="ECO:0000256" key="6">
    <source>
        <dbReference type="ARBA" id="ARBA00022786"/>
    </source>
</evidence>